<protein>
    <recommendedName>
        <fullName evidence="11">Transmembrane protein 216</fullName>
    </recommendedName>
</protein>
<evidence type="ECO:0000256" key="2">
    <source>
        <dbReference type="ARBA" id="ARBA00004141"/>
    </source>
</evidence>
<proteinExistence type="predicted"/>
<dbReference type="GeneTree" id="ENSGT00940000153899"/>
<dbReference type="GO" id="GO:1905515">
    <property type="term" value="P:non-motile cilium assembly"/>
    <property type="evidence" value="ECO:0007669"/>
    <property type="project" value="TreeGrafter"/>
</dbReference>
<evidence type="ECO:0000256" key="1">
    <source>
        <dbReference type="ARBA" id="ARBA00004120"/>
    </source>
</evidence>
<evidence type="ECO:0000256" key="12">
    <source>
        <dbReference type="SAM" id="Phobius"/>
    </source>
</evidence>
<dbReference type="Proteomes" id="UP000694569">
    <property type="component" value="Unplaced"/>
</dbReference>
<keyword evidence="6 12" id="KW-1133">Transmembrane helix</keyword>
<evidence type="ECO:0000256" key="4">
    <source>
        <dbReference type="ARBA" id="ARBA00022692"/>
    </source>
</evidence>
<evidence type="ECO:0000256" key="8">
    <source>
        <dbReference type="ARBA" id="ARBA00023212"/>
    </source>
</evidence>
<dbReference type="OrthoDB" id="262535at2759"/>
<reference evidence="13" key="2">
    <citation type="submission" date="2025-09" db="UniProtKB">
        <authorList>
            <consortium name="Ensembl"/>
        </authorList>
    </citation>
    <scope>IDENTIFICATION</scope>
</reference>
<keyword evidence="14" id="KW-1185">Reference proteome</keyword>
<organism evidence="13 14">
    <name type="scientific">Leptobrachium leishanense</name>
    <name type="common">Leishan spiny toad</name>
    <dbReference type="NCBI Taxonomy" id="445787"/>
    <lineage>
        <taxon>Eukaryota</taxon>
        <taxon>Metazoa</taxon>
        <taxon>Chordata</taxon>
        <taxon>Craniata</taxon>
        <taxon>Vertebrata</taxon>
        <taxon>Euteleostomi</taxon>
        <taxon>Amphibia</taxon>
        <taxon>Batrachia</taxon>
        <taxon>Anura</taxon>
        <taxon>Pelobatoidea</taxon>
        <taxon>Megophryidae</taxon>
        <taxon>Leptobrachium</taxon>
    </lineage>
</organism>
<keyword evidence="5" id="KW-0970">Cilium biogenesis/degradation</keyword>
<dbReference type="PANTHER" id="PTHR13531:SF5">
    <property type="entry name" value="TRANSMEMBRANE PROTEIN 216"/>
    <property type="match status" value="1"/>
</dbReference>
<dbReference type="Pfam" id="PF09799">
    <property type="entry name" value="Transmemb_17"/>
    <property type="match status" value="1"/>
</dbReference>
<keyword evidence="4 12" id="KW-0812">Transmembrane</keyword>
<feature type="transmembrane region" description="Helical" evidence="12">
    <location>
        <begin position="82"/>
        <end position="101"/>
    </location>
</feature>
<feature type="transmembrane region" description="Helical" evidence="12">
    <location>
        <begin position="46"/>
        <end position="70"/>
    </location>
</feature>
<comment type="subcellular location">
    <subcellularLocation>
        <location evidence="1">Cytoplasm</location>
        <location evidence="1">Cytoskeleton</location>
        <location evidence="1">Cilium basal body</location>
    </subcellularLocation>
    <subcellularLocation>
        <location evidence="2">Membrane</location>
        <topology evidence="2">Multi-pass membrane protein</topology>
    </subcellularLocation>
</comment>
<sequence>MSNYIYISINEHTHTHTHTHIHFIWSSFLLSVPGRRRRGVLSSTPLEILFFLNGWYCASYFLIEALIFLYKGLILPYPTSNLVLEVVLLALYLGIEVTRLFLGCRGNLCERRLPLVVSVGLTIPAGLLALYYLLLQTYALRLETVLSCIILVFYGLEVILSIAALITFCREPSY</sequence>
<accession>A0A8C5Q445</accession>
<dbReference type="GO" id="GO:0035869">
    <property type="term" value="C:ciliary transition zone"/>
    <property type="evidence" value="ECO:0007669"/>
    <property type="project" value="TreeGrafter"/>
</dbReference>
<evidence type="ECO:0000256" key="3">
    <source>
        <dbReference type="ARBA" id="ARBA00022490"/>
    </source>
</evidence>
<evidence type="ECO:0000313" key="14">
    <source>
        <dbReference type="Proteomes" id="UP000694569"/>
    </source>
</evidence>
<comment type="function">
    <text evidence="10">Part of the tectonic-like complex which is required for tissue-specific ciliogenesis and may regulate ciliary membrane composition.</text>
</comment>
<keyword evidence="8" id="KW-0206">Cytoskeleton</keyword>
<evidence type="ECO:0000256" key="5">
    <source>
        <dbReference type="ARBA" id="ARBA00022794"/>
    </source>
</evidence>
<keyword evidence="9" id="KW-0966">Cell projection</keyword>
<dbReference type="Ensembl" id="ENSLLET00000032482.1">
    <property type="protein sequence ID" value="ENSLLEP00000031276.1"/>
    <property type="gene ID" value="ENSLLEG00000019757.1"/>
</dbReference>
<dbReference type="InterPro" id="IPR019184">
    <property type="entry name" value="Uncharacterised_TM-17"/>
</dbReference>
<evidence type="ECO:0000256" key="6">
    <source>
        <dbReference type="ARBA" id="ARBA00022989"/>
    </source>
</evidence>
<feature type="transmembrane region" description="Helical" evidence="12">
    <location>
        <begin position="144"/>
        <end position="168"/>
    </location>
</feature>
<feature type="transmembrane region" description="Helical" evidence="12">
    <location>
        <begin position="113"/>
        <end position="132"/>
    </location>
</feature>
<dbReference type="AlphaFoldDB" id="A0A8C5Q445"/>
<gene>
    <name evidence="13" type="primary">TMEM216</name>
</gene>
<keyword evidence="3" id="KW-0963">Cytoplasm</keyword>
<dbReference type="PANTHER" id="PTHR13531">
    <property type="entry name" value="GEO07735P1-RELATED-RELATED"/>
    <property type="match status" value="1"/>
</dbReference>
<evidence type="ECO:0000256" key="10">
    <source>
        <dbReference type="ARBA" id="ARBA00037712"/>
    </source>
</evidence>
<evidence type="ECO:0000256" key="11">
    <source>
        <dbReference type="ARBA" id="ARBA00039543"/>
    </source>
</evidence>
<keyword evidence="7 12" id="KW-0472">Membrane</keyword>
<evidence type="ECO:0000313" key="13">
    <source>
        <dbReference type="Ensembl" id="ENSLLEP00000031276.1"/>
    </source>
</evidence>
<evidence type="ECO:0000256" key="7">
    <source>
        <dbReference type="ARBA" id="ARBA00023136"/>
    </source>
</evidence>
<evidence type="ECO:0000256" key="9">
    <source>
        <dbReference type="ARBA" id="ARBA00023273"/>
    </source>
</evidence>
<dbReference type="GO" id="GO:0016020">
    <property type="term" value="C:membrane"/>
    <property type="evidence" value="ECO:0007669"/>
    <property type="project" value="UniProtKB-SubCell"/>
</dbReference>
<reference evidence="13" key="1">
    <citation type="submission" date="2025-08" db="UniProtKB">
        <authorList>
            <consortium name="Ensembl"/>
        </authorList>
    </citation>
    <scope>IDENTIFICATION</scope>
</reference>
<name>A0A8C5Q445_9ANUR</name>